<evidence type="ECO:0000313" key="1">
    <source>
        <dbReference type="EMBL" id="KJH48797.1"/>
    </source>
</evidence>
<proteinExistence type="predicted"/>
<reference evidence="2" key="2">
    <citation type="journal article" date="2016" name="Sci. Rep.">
        <title>Dictyocaulus viviparus genome, variome and transcriptome elucidate lungworm biology and support future intervention.</title>
        <authorList>
            <person name="McNulty S.N."/>
            <person name="Strube C."/>
            <person name="Rosa B.A."/>
            <person name="Martin J.C."/>
            <person name="Tyagi R."/>
            <person name="Choi Y.J."/>
            <person name="Wang Q."/>
            <person name="Hallsworth Pepin K."/>
            <person name="Zhang X."/>
            <person name="Ozersky P."/>
            <person name="Wilson R.K."/>
            <person name="Sternberg P.W."/>
            <person name="Gasser R.B."/>
            <person name="Mitreva M."/>
        </authorList>
    </citation>
    <scope>NUCLEOTIDE SEQUENCE [LARGE SCALE GENOMIC DNA]</scope>
    <source>
        <strain evidence="2">HannoverDv2000</strain>
    </source>
</reference>
<name>A0A0D8XYA2_DICVI</name>
<evidence type="ECO:0008006" key="3">
    <source>
        <dbReference type="Google" id="ProtNLM"/>
    </source>
</evidence>
<dbReference type="Proteomes" id="UP000053766">
    <property type="component" value="Unassembled WGS sequence"/>
</dbReference>
<dbReference type="AlphaFoldDB" id="A0A0D8XYA2"/>
<sequence length="142" mass="15822">MNCYRNNTTLPITKADLPAEVKVALLEFVKNQLCETSSAGKIFDWNVCVVVGNNYVKKSLEVKVALLEFVKNQLCETSSAGKIFDWNVCVVVGNNYVKKSLEVITELNFDGEQLEFDTDMFGKLRHQLASAIVAMESYSSGL</sequence>
<evidence type="ECO:0000313" key="2">
    <source>
        <dbReference type="Proteomes" id="UP000053766"/>
    </source>
</evidence>
<protein>
    <recommendedName>
        <fullName evidence="3">COMM domain-containing protein</fullName>
    </recommendedName>
</protein>
<organism evidence="1 2">
    <name type="scientific">Dictyocaulus viviparus</name>
    <name type="common">Bovine lungworm</name>
    <dbReference type="NCBI Taxonomy" id="29172"/>
    <lineage>
        <taxon>Eukaryota</taxon>
        <taxon>Metazoa</taxon>
        <taxon>Ecdysozoa</taxon>
        <taxon>Nematoda</taxon>
        <taxon>Chromadorea</taxon>
        <taxon>Rhabditida</taxon>
        <taxon>Rhabditina</taxon>
        <taxon>Rhabditomorpha</taxon>
        <taxon>Strongyloidea</taxon>
        <taxon>Metastrongylidae</taxon>
        <taxon>Dictyocaulus</taxon>
    </lineage>
</organism>
<keyword evidence="2" id="KW-1185">Reference proteome</keyword>
<dbReference type="OrthoDB" id="5793899at2759"/>
<gene>
    <name evidence="1" type="ORF">DICVIV_05050</name>
</gene>
<dbReference type="STRING" id="29172.A0A0D8XYA2"/>
<dbReference type="EMBL" id="KN716255">
    <property type="protein sequence ID" value="KJH48797.1"/>
    <property type="molecule type" value="Genomic_DNA"/>
</dbReference>
<reference evidence="1 2" key="1">
    <citation type="submission" date="2013-11" db="EMBL/GenBank/DDBJ databases">
        <title>Draft genome of the bovine lungworm Dictyocaulus viviparus.</title>
        <authorList>
            <person name="Mitreva M."/>
        </authorList>
    </citation>
    <scope>NUCLEOTIDE SEQUENCE [LARGE SCALE GENOMIC DNA]</scope>
    <source>
        <strain evidence="1 2">HannoverDv2000</strain>
    </source>
</reference>
<accession>A0A0D8XYA2</accession>